<keyword evidence="6" id="KW-0539">Nucleus</keyword>
<keyword evidence="3" id="KW-0813">Transport</keyword>
<evidence type="ECO:0000313" key="9">
    <source>
        <dbReference type="Proteomes" id="UP000078544"/>
    </source>
</evidence>
<name>A0A167ZMW6_9HYPO</name>
<dbReference type="AlphaFoldDB" id="A0A167ZMW6"/>
<organism evidence="8 9">
    <name type="scientific">Moelleriella libera RCEF 2490</name>
    <dbReference type="NCBI Taxonomy" id="1081109"/>
    <lineage>
        <taxon>Eukaryota</taxon>
        <taxon>Fungi</taxon>
        <taxon>Dikarya</taxon>
        <taxon>Ascomycota</taxon>
        <taxon>Pezizomycotina</taxon>
        <taxon>Sordariomycetes</taxon>
        <taxon>Hypocreomycetidae</taxon>
        <taxon>Hypocreales</taxon>
        <taxon>Clavicipitaceae</taxon>
        <taxon>Moelleriella</taxon>
    </lineage>
</organism>
<dbReference type="GO" id="GO:0000055">
    <property type="term" value="P:ribosomal large subunit export from nucleus"/>
    <property type="evidence" value="ECO:0007669"/>
    <property type="project" value="TreeGrafter"/>
</dbReference>
<feature type="compositionally biased region" description="Basic and acidic residues" evidence="7">
    <location>
        <begin position="74"/>
        <end position="94"/>
    </location>
</feature>
<evidence type="ECO:0000256" key="3">
    <source>
        <dbReference type="ARBA" id="ARBA00022448"/>
    </source>
</evidence>
<feature type="compositionally biased region" description="Basic residues" evidence="7">
    <location>
        <begin position="54"/>
        <end position="73"/>
    </location>
</feature>
<dbReference type="PANTHER" id="PTHR28280">
    <property type="entry name" value="SHUTTLING PRE-60S FACTOR ECM1"/>
    <property type="match status" value="1"/>
</dbReference>
<feature type="compositionally biased region" description="Basic and acidic residues" evidence="7">
    <location>
        <begin position="23"/>
        <end position="39"/>
    </location>
</feature>
<evidence type="ECO:0000313" key="8">
    <source>
        <dbReference type="EMBL" id="KZZ92876.1"/>
    </source>
</evidence>
<dbReference type="GO" id="GO:0005730">
    <property type="term" value="C:nucleolus"/>
    <property type="evidence" value="ECO:0007669"/>
    <property type="project" value="TreeGrafter"/>
</dbReference>
<reference evidence="8 9" key="1">
    <citation type="journal article" date="2016" name="Genome Biol. Evol.">
        <title>Divergent and convergent evolution of fungal pathogenicity.</title>
        <authorList>
            <person name="Shang Y."/>
            <person name="Xiao G."/>
            <person name="Zheng P."/>
            <person name="Cen K."/>
            <person name="Zhan S."/>
            <person name="Wang C."/>
        </authorList>
    </citation>
    <scope>NUCLEOTIDE SEQUENCE [LARGE SCALE GENOMIC DNA]</scope>
    <source>
        <strain evidence="8 9">RCEF 2490</strain>
    </source>
</reference>
<evidence type="ECO:0000256" key="1">
    <source>
        <dbReference type="ARBA" id="ARBA00004123"/>
    </source>
</evidence>
<dbReference type="Pfam" id="PF09135">
    <property type="entry name" value="Alb1"/>
    <property type="match status" value="1"/>
</dbReference>
<dbReference type="GO" id="GO:0005737">
    <property type="term" value="C:cytoplasm"/>
    <property type="evidence" value="ECO:0007669"/>
    <property type="project" value="UniProtKB-SubCell"/>
</dbReference>
<dbReference type="InterPro" id="IPR022784">
    <property type="entry name" value="Ribosome_bgen_Alb1"/>
</dbReference>
<feature type="region of interest" description="Disordered" evidence="7">
    <location>
        <begin position="1"/>
        <end position="174"/>
    </location>
</feature>
<comment type="subcellular location">
    <subcellularLocation>
        <location evidence="2">Cytoplasm</location>
    </subcellularLocation>
    <subcellularLocation>
        <location evidence="1">Nucleus</location>
    </subcellularLocation>
</comment>
<gene>
    <name evidence="8" type="ORF">AAL_05908</name>
</gene>
<dbReference type="PANTHER" id="PTHR28280:SF1">
    <property type="entry name" value="SHUTTLING PRE-60S FACTOR ECM1"/>
    <property type="match status" value="1"/>
</dbReference>
<dbReference type="InterPro" id="IPR053278">
    <property type="entry name" value="Pre-60S_factor_ECM1"/>
</dbReference>
<evidence type="ECO:0000256" key="4">
    <source>
        <dbReference type="ARBA" id="ARBA00022490"/>
    </source>
</evidence>
<keyword evidence="5" id="KW-0690">Ribosome biogenesis</keyword>
<feature type="compositionally biased region" description="Basic residues" evidence="7">
    <location>
        <begin position="1"/>
        <end position="15"/>
    </location>
</feature>
<dbReference type="OrthoDB" id="5304887at2759"/>
<keyword evidence="9" id="KW-1185">Reference proteome</keyword>
<dbReference type="EMBL" id="AZGY01000014">
    <property type="protein sequence ID" value="KZZ92876.1"/>
    <property type="molecule type" value="Genomic_DNA"/>
</dbReference>
<keyword evidence="4" id="KW-0963">Cytoplasm</keyword>
<evidence type="ECO:0000256" key="6">
    <source>
        <dbReference type="ARBA" id="ARBA00023242"/>
    </source>
</evidence>
<dbReference type="GO" id="GO:0030687">
    <property type="term" value="C:preribosome, large subunit precursor"/>
    <property type="evidence" value="ECO:0007669"/>
    <property type="project" value="TreeGrafter"/>
</dbReference>
<protein>
    <submittedName>
        <fullName evidence="8">Ribosome biogenesis protein Alb1</fullName>
    </submittedName>
</protein>
<feature type="compositionally biased region" description="Acidic residues" evidence="7">
    <location>
        <begin position="132"/>
        <end position="147"/>
    </location>
</feature>
<proteinExistence type="predicted"/>
<evidence type="ECO:0000256" key="2">
    <source>
        <dbReference type="ARBA" id="ARBA00004496"/>
    </source>
</evidence>
<evidence type="ECO:0000256" key="5">
    <source>
        <dbReference type="ARBA" id="ARBA00022517"/>
    </source>
</evidence>
<feature type="compositionally biased region" description="Acidic residues" evidence="7">
    <location>
        <begin position="164"/>
        <end position="174"/>
    </location>
</feature>
<comment type="caution">
    <text evidence="8">The sequence shown here is derived from an EMBL/GenBank/DDBJ whole genome shotgun (WGS) entry which is preliminary data.</text>
</comment>
<accession>A0A167ZMW6</accession>
<sequence length="174" mass="19119">MAKSKAPSKHSRAARRATSPSIDTDKSLKDLKVPKRSDVRPSVLAVHHAAGVSKKSKPPRKSRMSSKMRRRHEKGLEMAEAVTERTGKKIERSISRAQAVQKRSRAWDDVNKDVQAQEAADSSGGGRFAALMEEDDAGWETDQEVQADDGFNPQNPAASTKPPDEDEDEDDGID</sequence>
<dbReference type="Proteomes" id="UP000078544">
    <property type="component" value="Unassembled WGS sequence"/>
</dbReference>
<evidence type="ECO:0000256" key="7">
    <source>
        <dbReference type="SAM" id="MobiDB-lite"/>
    </source>
</evidence>